<dbReference type="Gene3D" id="3.40.220.10">
    <property type="entry name" value="Leucine Aminopeptidase, subunit E, domain 1"/>
    <property type="match status" value="1"/>
</dbReference>
<dbReference type="PIRSF" id="PIRSF014899">
    <property type="entry name" value="UCP014899"/>
    <property type="match status" value="1"/>
</dbReference>
<dbReference type="KEGG" id="ehn:H9Q80_15330"/>
<reference evidence="2 3" key="1">
    <citation type="submission" date="2020-08" db="EMBL/GenBank/DDBJ databases">
        <authorList>
            <person name="Liu C."/>
            <person name="Sun Q."/>
        </authorList>
    </citation>
    <scope>NUCLEOTIDE SEQUENCE [LARGE SCALE GENOMIC DNA]</scope>
    <source>
        <strain evidence="2 3">NSJ-61</strain>
    </source>
</reference>
<feature type="domain" description="Microbial-type PARG catalytic" evidence="1">
    <location>
        <begin position="10"/>
        <end position="153"/>
    </location>
</feature>
<dbReference type="Pfam" id="PF10021">
    <property type="entry name" value="PARG_cat_microb"/>
    <property type="match status" value="1"/>
</dbReference>
<gene>
    <name evidence="2" type="ORF">H9Q80_15330</name>
</gene>
<dbReference type="SUPFAM" id="SSF52949">
    <property type="entry name" value="Macro domain-like"/>
    <property type="match status" value="1"/>
</dbReference>
<name>A0A7G9GLC2_9FIRM</name>
<organism evidence="2 3">
    <name type="scientific">[Eubacterium] hominis</name>
    <dbReference type="NCBI Taxonomy" id="2764325"/>
    <lineage>
        <taxon>Bacteria</taxon>
        <taxon>Bacillati</taxon>
        <taxon>Bacillota</taxon>
        <taxon>Erysipelotrichia</taxon>
        <taxon>Erysipelotrichales</taxon>
        <taxon>Erysipelotrichaceae</taxon>
        <taxon>Amedibacillus</taxon>
    </lineage>
</organism>
<dbReference type="InterPro" id="IPR012664">
    <property type="entry name" value="CHP02452"/>
</dbReference>
<dbReference type="RefSeq" id="WP_117452378.1">
    <property type="nucleotide sequence ID" value="NZ_CP060636.1"/>
</dbReference>
<accession>A0A7G9GLC2</accession>
<dbReference type="EMBL" id="CP060636">
    <property type="protein sequence ID" value="QNM11604.1"/>
    <property type="molecule type" value="Genomic_DNA"/>
</dbReference>
<proteinExistence type="predicted"/>
<evidence type="ECO:0000313" key="2">
    <source>
        <dbReference type="EMBL" id="QNM11604.1"/>
    </source>
</evidence>
<dbReference type="NCBIfam" id="TIGR02452">
    <property type="entry name" value="TIGR02452 family protein"/>
    <property type="match status" value="1"/>
</dbReference>
<dbReference type="PANTHER" id="PTHR35596:SF1">
    <property type="entry name" value="MICROBIAL-TYPE PARG CATALYTIC DOMAIN-CONTAINING PROTEIN"/>
    <property type="match status" value="1"/>
</dbReference>
<dbReference type="AlphaFoldDB" id="A0A7G9GLC2"/>
<protein>
    <submittedName>
        <fullName evidence="2">TIGR02452 family protein</fullName>
    </submittedName>
</protein>
<dbReference type="InterPro" id="IPR043472">
    <property type="entry name" value="Macro_dom-like"/>
</dbReference>
<dbReference type="InterPro" id="IPR019261">
    <property type="entry name" value="PARG_cat_microbial"/>
</dbReference>
<keyword evidence="3" id="KW-1185">Reference proteome</keyword>
<evidence type="ECO:0000259" key="1">
    <source>
        <dbReference type="Pfam" id="PF10021"/>
    </source>
</evidence>
<sequence length="273" mass="31301">MKRNELSTIAQQTLDCFRQGYYLYHEQKIDLKEKHAHSLDVCRLISVSQSEQLQFPLTKPLAGKITIENIDIIQAITRTNQKYGVLNFASAYHPGGGFLNGSLAQEESLCFGSNLYVTQLRFQKEFYDYHQSIKTKCYSDTMIYSPDVVYIRDEQYAYLPEPKLADIITSPAVNLGVALSRGEDEEACYRMMKTRMRKILMLFHEMGNTHIILGAFGCGVFRNDPKRIAQIWKELLIDEDMKSGFHEILFAVYDKSKTQNNIQAFTSVFGQAA</sequence>
<dbReference type="PANTHER" id="PTHR35596">
    <property type="entry name" value="DUF2263 DOMAIN-CONTAINING PROTEIN"/>
    <property type="match status" value="1"/>
</dbReference>
<evidence type="ECO:0000313" key="3">
    <source>
        <dbReference type="Proteomes" id="UP000515856"/>
    </source>
</evidence>
<dbReference type="Proteomes" id="UP000515856">
    <property type="component" value="Chromosome"/>
</dbReference>